<feature type="domain" description="Cupin type-2" evidence="1">
    <location>
        <begin position="42"/>
        <end position="106"/>
    </location>
</feature>
<proteinExistence type="predicted"/>
<organism evidence="2 3">
    <name type="scientific">Iamia majanohamensis</name>
    <dbReference type="NCBI Taxonomy" id="467976"/>
    <lineage>
        <taxon>Bacteria</taxon>
        <taxon>Bacillati</taxon>
        <taxon>Actinomycetota</taxon>
        <taxon>Acidimicrobiia</taxon>
        <taxon>Acidimicrobiales</taxon>
        <taxon>Iamiaceae</taxon>
        <taxon>Iamia</taxon>
    </lineage>
</organism>
<accession>A0AAF0BWQ3</accession>
<sequence>MTEIMRRAAQQQVDGPEEYFTGHATIRGQFARDEPSRVTGAIVTFAPGARTAWHTHPLGQTLVVTDGVGWTQVEGEAVQEFAAGDVLLCPPDRRHWHGATPDSAMTHIAVQEALEGTNVTWMEKVTDEEYEAGRSASRPDA</sequence>
<reference evidence="2" key="1">
    <citation type="submission" date="2023-01" db="EMBL/GenBank/DDBJ databases">
        <title>The diversity of Class Acidimicrobiia in South China Sea sediment environments and the proposal of Iamia marina sp. nov., a novel species of the genus Iamia.</title>
        <authorList>
            <person name="He Y."/>
            <person name="Tian X."/>
        </authorList>
    </citation>
    <scope>NUCLEOTIDE SEQUENCE</scope>
    <source>
        <strain evidence="2">DSM 19957</strain>
    </source>
</reference>
<evidence type="ECO:0000313" key="3">
    <source>
        <dbReference type="Proteomes" id="UP001216390"/>
    </source>
</evidence>
<dbReference type="Pfam" id="PF07883">
    <property type="entry name" value="Cupin_2"/>
    <property type="match status" value="1"/>
</dbReference>
<dbReference type="KEGG" id="ima:PO878_04920"/>
<evidence type="ECO:0000313" key="2">
    <source>
        <dbReference type="EMBL" id="WCO68065.1"/>
    </source>
</evidence>
<dbReference type="PANTHER" id="PTHR43698">
    <property type="entry name" value="RIBD C-TERMINAL DOMAIN CONTAINING PROTEIN"/>
    <property type="match status" value="1"/>
</dbReference>
<dbReference type="CDD" id="cd02233">
    <property type="entry name" value="cupin_HNL-like"/>
    <property type="match status" value="1"/>
</dbReference>
<name>A0AAF0BWQ3_9ACTN</name>
<dbReference type="InterPro" id="IPR013096">
    <property type="entry name" value="Cupin_2"/>
</dbReference>
<dbReference type="Gene3D" id="2.60.120.10">
    <property type="entry name" value="Jelly Rolls"/>
    <property type="match status" value="1"/>
</dbReference>
<dbReference type="EMBL" id="CP116942">
    <property type="protein sequence ID" value="WCO68065.1"/>
    <property type="molecule type" value="Genomic_DNA"/>
</dbReference>
<dbReference type="Proteomes" id="UP001216390">
    <property type="component" value="Chromosome"/>
</dbReference>
<dbReference type="SUPFAM" id="SSF51182">
    <property type="entry name" value="RmlC-like cupins"/>
    <property type="match status" value="1"/>
</dbReference>
<evidence type="ECO:0000259" key="1">
    <source>
        <dbReference type="Pfam" id="PF07883"/>
    </source>
</evidence>
<dbReference type="RefSeq" id="WP_272737582.1">
    <property type="nucleotide sequence ID" value="NZ_CP116942.1"/>
</dbReference>
<dbReference type="PANTHER" id="PTHR43698:SF1">
    <property type="entry name" value="BLL4564 PROTEIN"/>
    <property type="match status" value="1"/>
</dbReference>
<dbReference type="InterPro" id="IPR047263">
    <property type="entry name" value="HNL-like_cupin"/>
</dbReference>
<protein>
    <submittedName>
        <fullName evidence="2">Cupin domain-containing protein</fullName>
    </submittedName>
</protein>
<dbReference type="InterPro" id="IPR011051">
    <property type="entry name" value="RmlC_Cupin_sf"/>
</dbReference>
<gene>
    <name evidence="2" type="ORF">PO878_04920</name>
</gene>
<dbReference type="InterPro" id="IPR014710">
    <property type="entry name" value="RmlC-like_jellyroll"/>
</dbReference>
<keyword evidence="3" id="KW-1185">Reference proteome</keyword>
<dbReference type="AlphaFoldDB" id="A0AAF0BWQ3"/>